<dbReference type="InterPro" id="IPR004360">
    <property type="entry name" value="Glyas_Fos-R_dOase_dom"/>
</dbReference>
<dbReference type="InterPro" id="IPR037523">
    <property type="entry name" value="VOC_core"/>
</dbReference>
<dbReference type="Gene3D" id="3.10.180.10">
    <property type="entry name" value="2,3-Dihydroxybiphenyl 1,2-Dioxygenase, domain 1"/>
    <property type="match status" value="1"/>
</dbReference>
<dbReference type="InterPro" id="IPR029068">
    <property type="entry name" value="Glyas_Bleomycin-R_OHBP_Dase"/>
</dbReference>
<organism evidence="3 4">
    <name type="scientific">Haladaptatus litoreus</name>
    <dbReference type="NCBI Taxonomy" id="553468"/>
    <lineage>
        <taxon>Archaea</taxon>
        <taxon>Methanobacteriati</taxon>
        <taxon>Methanobacteriota</taxon>
        <taxon>Stenosarchaea group</taxon>
        <taxon>Halobacteria</taxon>
        <taxon>Halobacteriales</taxon>
        <taxon>Haladaptataceae</taxon>
        <taxon>Haladaptatus</taxon>
    </lineage>
</organism>
<sequence length="148" mass="16929">MTLLDGVYETHIEVADLDRAMEFYGDTLDLELGRYEEERGIAFYFTGSPRSMLGVWEKDDPEQGHFAFRVAEEEVGEMLPFLEERDIEPRAAFGVEPNEPIVHPWMPSATAYFSDPDGNSLELLADLSDDPDPEGKPMPLSEWRERQD</sequence>
<accession>A0A1N6WDF6</accession>
<dbReference type="AlphaFoldDB" id="A0A1N6WDF6"/>
<dbReference type="OrthoDB" id="37941at2157"/>
<dbReference type="Proteomes" id="UP000186914">
    <property type="component" value="Unassembled WGS sequence"/>
</dbReference>
<keyword evidence="4" id="KW-1185">Reference proteome</keyword>
<keyword evidence="3" id="KW-0223">Dioxygenase</keyword>
<dbReference type="GO" id="GO:0051213">
    <property type="term" value="F:dioxygenase activity"/>
    <property type="evidence" value="ECO:0007669"/>
    <property type="project" value="UniProtKB-KW"/>
</dbReference>
<evidence type="ECO:0000256" key="1">
    <source>
        <dbReference type="SAM" id="MobiDB-lite"/>
    </source>
</evidence>
<keyword evidence="3" id="KW-0560">Oxidoreductase</keyword>
<dbReference type="PROSITE" id="PS51819">
    <property type="entry name" value="VOC"/>
    <property type="match status" value="1"/>
</dbReference>
<proteinExistence type="predicted"/>
<name>A0A1N6WDF6_9EURY</name>
<dbReference type="SUPFAM" id="SSF54593">
    <property type="entry name" value="Glyoxalase/Bleomycin resistance protein/Dihydroxybiphenyl dioxygenase"/>
    <property type="match status" value="1"/>
</dbReference>
<evidence type="ECO:0000313" key="3">
    <source>
        <dbReference type="EMBL" id="SIQ88052.1"/>
    </source>
</evidence>
<evidence type="ECO:0000259" key="2">
    <source>
        <dbReference type="PROSITE" id="PS51819"/>
    </source>
</evidence>
<evidence type="ECO:0000313" key="4">
    <source>
        <dbReference type="Proteomes" id="UP000186914"/>
    </source>
</evidence>
<dbReference type="CDD" id="cd06587">
    <property type="entry name" value="VOC"/>
    <property type="match status" value="1"/>
</dbReference>
<feature type="domain" description="VOC" evidence="2">
    <location>
        <begin position="6"/>
        <end position="126"/>
    </location>
</feature>
<feature type="region of interest" description="Disordered" evidence="1">
    <location>
        <begin position="120"/>
        <end position="148"/>
    </location>
</feature>
<gene>
    <name evidence="3" type="ORF">SAMN05421858_0679</name>
</gene>
<reference evidence="4" key="1">
    <citation type="submission" date="2017-01" db="EMBL/GenBank/DDBJ databases">
        <authorList>
            <person name="Varghese N."/>
            <person name="Submissions S."/>
        </authorList>
    </citation>
    <scope>NUCLEOTIDE SEQUENCE [LARGE SCALE GENOMIC DNA]</scope>
    <source>
        <strain evidence="4">CGMCC 1.7737</strain>
    </source>
</reference>
<protein>
    <submittedName>
        <fullName evidence="3">Predicted dioxygenase of extradiol dioxygenase family</fullName>
    </submittedName>
</protein>
<dbReference type="RefSeq" id="WP_076430218.1">
    <property type="nucleotide sequence ID" value="NZ_FTNO01000001.1"/>
</dbReference>
<dbReference type="EMBL" id="FTNO01000001">
    <property type="protein sequence ID" value="SIQ88052.1"/>
    <property type="molecule type" value="Genomic_DNA"/>
</dbReference>
<dbReference type="Pfam" id="PF00903">
    <property type="entry name" value="Glyoxalase"/>
    <property type="match status" value="1"/>
</dbReference>